<evidence type="ECO:0000313" key="3">
    <source>
        <dbReference type="Proteomes" id="UP000492821"/>
    </source>
</evidence>
<evidence type="ECO:0000313" key="4">
    <source>
        <dbReference type="WBParaSite" id="Pan_g10187.t1"/>
    </source>
</evidence>
<accession>A0A7E4ULI9</accession>
<keyword evidence="2" id="KW-0732">Signal</keyword>
<evidence type="ECO:0000256" key="1">
    <source>
        <dbReference type="SAM" id="MobiDB-lite"/>
    </source>
</evidence>
<protein>
    <submittedName>
        <fullName evidence="4">Secreted protein</fullName>
    </submittedName>
</protein>
<name>A0A7E4ULI9_PANRE</name>
<reference evidence="3" key="1">
    <citation type="journal article" date="2013" name="Genetics">
        <title>The draft genome and transcriptome of Panagrellus redivivus are shaped by the harsh demands of a free-living lifestyle.</title>
        <authorList>
            <person name="Srinivasan J."/>
            <person name="Dillman A.R."/>
            <person name="Macchietto M.G."/>
            <person name="Heikkinen L."/>
            <person name="Lakso M."/>
            <person name="Fracchia K.M."/>
            <person name="Antoshechkin I."/>
            <person name="Mortazavi A."/>
            <person name="Wong G."/>
            <person name="Sternberg P.W."/>
        </authorList>
    </citation>
    <scope>NUCLEOTIDE SEQUENCE [LARGE SCALE GENOMIC DNA]</scope>
    <source>
        <strain evidence="3">MT8872</strain>
    </source>
</reference>
<dbReference type="WBParaSite" id="Pan_g10187.t1">
    <property type="protein sequence ID" value="Pan_g10187.t1"/>
    <property type="gene ID" value="Pan_g10187"/>
</dbReference>
<keyword evidence="3" id="KW-1185">Reference proteome</keyword>
<reference evidence="4" key="2">
    <citation type="submission" date="2020-10" db="UniProtKB">
        <authorList>
            <consortium name="WormBaseParasite"/>
        </authorList>
    </citation>
    <scope>IDENTIFICATION</scope>
</reference>
<dbReference type="AlphaFoldDB" id="A0A7E4ULI9"/>
<sequence length="157" mass="17280">MSRLLIRLLLITAITPFVNSITCRSQKSSTDTDVVLETGCHACQLHIKPDKSEVLGCIRFPAPPDYSPTFQVTAKLNECVHWQKLADDGTVAETQVVVYCNTKDKCNVECPAVEFPKPDGDKKKKKKKDKSSEGGSVGSAASRLLVLTSVLIAMIWW</sequence>
<proteinExistence type="predicted"/>
<organism evidence="3 4">
    <name type="scientific">Panagrellus redivivus</name>
    <name type="common">Microworm</name>
    <dbReference type="NCBI Taxonomy" id="6233"/>
    <lineage>
        <taxon>Eukaryota</taxon>
        <taxon>Metazoa</taxon>
        <taxon>Ecdysozoa</taxon>
        <taxon>Nematoda</taxon>
        <taxon>Chromadorea</taxon>
        <taxon>Rhabditida</taxon>
        <taxon>Tylenchina</taxon>
        <taxon>Panagrolaimomorpha</taxon>
        <taxon>Panagrolaimoidea</taxon>
        <taxon>Panagrolaimidae</taxon>
        <taxon>Panagrellus</taxon>
    </lineage>
</organism>
<feature type="chain" id="PRO_5028894197" evidence="2">
    <location>
        <begin position="21"/>
        <end position="157"/>
    </location>
</feature>
<feature type="signal peptide" evidence="2">
    <location>
        <begin position="1"/>
        <end position="20"/>
    </location>
</feature>
<dbReference type="Proteomes" id="UP000492821">
    <property type="component" value="Unassembled WGS sequence"/>
</dbReference>
<feature type="region of interest" description="Disordered" evidence="1">
    <location>
        <begin position="118"/>
        <end position="138"/>
    </location>
</feature>
<evidence type="ECO:0000256" key="2">
    <source>
        <dbReference type="SAM" id="SignalP"/>
    </source>
</evidence>